<evidence type="ECO:0000313" key="3">
    <source>
        <dbReference type="Proteomes" id="UP000001823"/>
    </source>
</evidence>
<feature type="transmembrane region" description="Helical" evidence="1">
    <location>
        <begin position="166"/>
        <end position="189"/>
    </location>
</feature>
<dbReference type="PaxDb" id="195103-CPF_1372"/>
<keyword evidence="1" id="KW-0472">Membrane</keyword>
<dbReference type="HOGENOM" id="CLU_083843_1_1_9"/>
<name>A0A0H2YPL5_CLOP1</name>
<evidence type="ECO:0000313" key="2">
    <source>
        <dbReference type="EMBL" id="ABG82878.1"/>
    </source>
</evidence>
<feature type="transmembrane region" description="Helical" evidence="1">
    <location>
        <begin position="53"/>
        <end position="70"/>
    </location>
</feature>
<keyword evidence="1" id="KW-0812">Transmembrane</keyword>
<sequence>MKKEKLIPKLIFFLLGMAIIQLGVVIFLLSGAGSDPFTVFTQGLSKALSVSTGTANMIILVTLVIAIFIADRKQLKVGTFVLVLVVGPTIDAIMGILHRFGLDTSLSNFNLFTKCVIVAVSCIIIAIGFSFLVSTELGVAPNDLVPLIIRDKTNFQYRWIRIGLDLSFLVVGYLLAGVVGLGTIIAVLFTGPAIQFFMPPCEKIVHKFIGKNAA</sequence>
<dbReference type="eggNOG" id="COG2364">
    <property type="taxonomic scope" value="Bacteria"/>
</dbReference>
<feature type="transmembrane region" description="Helical" evidence="1">
    <location>
        <begin position="12"/>
        <end position="33"/>
    </location>
</feature>
<accession>A0A0H2YPL5</accession>
<protein>
    <submittedName>
        <fullName evidence="2">Membrane protein</fullName>
    </submittedName>
</protein>
<keyword evidence="3" id="KW-1185">Reference proteome</keyword>
<keyword evidence="1" id="KW-1133">Transmembrane helix</keyword>
<feature type="transmembrane region" description="Helical" evidence="1">
    <location>
        <begin position="77"/>
        <end position="97"/>
    </location>
</feature>
<organism evidence="2 3">
    <name type="scientific">Clostridium perfringens (strain ATCC 13124 / DSM 756 / JCM 1290 / NCIMB 6125 / NCTC 8237 / Type A)</name>
    <dbReference type="NCBI Taxonomy" id="195103"/>
    <lineage>
        <taxon>Bacteria</taxon>
        <taxon>Bacillati</taxon>
        <taxon>Bacillota</taxon>
        <taxon>Clostridia</taxon>
        <taxon>Eubacteriales</taxon>
        <taxon>Clostridiaceae</taxon>
        <taxon>Clostridium</taxon>
    </lineage>
</organism>
<feature type="transmembrane region" description="Helical" evidence="1">
    <location>
        <begin position="109"/>
        <end position="133"/>
    </location>
</feature>
<dbReference type="KEGG" id="cpf:CPF_1372"/>
<dbReference type="EMBL" id="CP000246">
    <property type="protein sequence ID" value="ABG82878.1"/>
    <property type="molecule type" value="Genomic_DNA"/>
</dbReference>
<dbReference type="PANTHER" id="PTHR40078">
    <property type="entry name" value="INTEGRAL MEMBRANE PROTEIN-RELATED"/>
    <property type="match status" value="1"/>
</dbReference>
<dbReference type="Pfam" id="PF19700">
    <property type="entry name" value="DUF6198"/>
    <property type="match status" value="1"/>
</dbReference>
<dbReference type="Proteomes" id="UP000001823">
    <property type="component" value="Chromosome"/>
</dbReference>
<gene>
    <name evidence="2" type="ordered locus">CPF_1372</name>
</gene>
<dbReference type="GeneID" id="93002310"/>
<dbReference type="InterPro" id="IPR038750">
    <property type="entry name" value="YczE/YyaS-like"/>
</dbReference>
<dbReference type="AlphaFoldDB" id="A0A0H2YPL5"/>
<dbReference type="RefSeq" id="WP_003456593.1">
    <property type="nucleotide sequence ID" value="NC_008261.1"/>
</dbReference>
<proteinExistence type="predicted"/>
<evidence type="ECO:0000256" key="1">
    <source>
        <dbReference type="SAM" id="Phobius"/>
    </source>
</evidence>
<reference evidence="2 3" key="1">
    <citation type="journal article" date="2006" name="Genome Res.">
        <title>Skewed genomic variability in strains of the toxigenic bacterial pathogen, Clostridium perfringens.</title>
        <authorList>
            <person name="Myers G.S."/>
            <person name="Rasko D.A."/>
            <person name="Cheung J.K."/>
            <person name="Ravel J."/>
            <person name="Seshadri R."/>
            <person name="Deboy R.T."/>
            <person name="Ren Q."/>
            <person name="Varga J."/>
            <person name="Awad M.M."/>
            <person name="Brinkac L.M."/>
            <person name="Daugherty S.C."/>
            <person name="Haft D.H."/>
            <person name="Dodson R.J."/>
            <person name="Madupu R."/>
            <person name="Nelson W.C."/>
            <person name="Rosovitz M.J."/>
            <person name="Sullivan S.A."/>
            <person name="Khouri H."/>
            <person name="Dimitrov G.I."/>
            <person name="Watkins K.L."/>
            <person name="Mulligan S."/>
            <person name="Benton J."/>
            <person name="Radune D."/>
            <person name="Fisher D.J."/>
            <person name="Atkins H.S."/>
            <person name="Hiscox T."/>
            <person name="Jost B.H."/>
            <person name="Billington S.J."/>
            <person name="Songer J.G."/>
            <person name="McClane B.A."/>
            <person name="Titball R.W."/>
            <person name="Rood J.I."/>
            <person name="Melville S.B."/>
            <person name="Paulsen I.T."/>
        </authorList>
    </citation>
    <scope>NUCLEOTIDE SEQUENCE [LARGE SCALE GENOMIC DNA]</scope>
    <source>
        <strain evidence="3">ATCC 13124 / DSM 756 / JCM 1290 / NCIMB 6125 / NCTC 8237 / S 107 / Type A</strain>
    </source>
</reference>
<dbReference type="PANTHER" id="PTHR40078:SF1">
    <property type="entry name" value="INTEGRAL MEMBRANE PROTEIN"/>
    <property type="match status" value="1"/>
</dbReference>